<comment type="similarity">
    <text evidence="1">Belongs to the Skp family.</text>
</comment>
<dbReference type="GO" id="GO:0005829">
    <property type="term" value="C:cytosol"/>
    <property type="evidence" value="ECO:0007669"/>
    <property type="project" value="TreeGrafter"/>
</dbReference>
<dbReference type="Gene3D" id="3.30.910.20">
    <property type="entry name" value="Skp domain"/>
    <property type="match status" value="1"/>
</dbReference>
<organism evidence="4 5">
    <name type="scientific">Advenella incenata</name>
    <dbReference type="NCBI Taxonomy" id="267800"/>
    <lineage>
        <taxon>Bacteria</taxon>
        <taxon>Pseudomonadati</taxon>
        <taxon>Pseudomonadota</taxon>
        <taxon>Betaproteobacteria</taxon>
        <taxon>Burkholderiales</taxon>
        <taxon>Alcaligenaceae</taxon>
    </lineage>
</organism>
<reference evidence="4 5" key="1">
    <citation type="submission" date="2019-02" db="EMBL/GenBank/DDBJ databases">
        <title>Genomic Encyclopedia of Type Strains, Phase IV (KMG-IV): sequencing the most valuable type-strain genomes for metagenomic binning, comparative biology and taxonomic classification.</title>
        <authorList>
            <person name="Goeker M."/>
        </authorList>
    </citation>
    <scope>NUCLEOTIDE SEQUENCE [LARGE SCALE GENOMIC DNA]</scope>
    <source>
        <strain evidence="4 5">DSM 23814</strain>
    </source>
</reference>
<proteinExistence type="inferred from homology"/>
<evidence type="ECO:0000313" key="5">
    <source>
        <dbReference type="Proteomes" id="UP000293398"/>
    </source>
</evidence>
<evidence type="ECO:0000313" key="4">
    <source>
        <dbReference type="EMBL" id="RZU00268.1"/>
    </source>
</evidence>
<keyword evidence="2 3" id="KW-0732">Signal</keyword>
<dbReference type="InterPro" id="IPR005632">
    <property type="entry name" value="Chaperone_Skp"/>
</dbReference>
<dbReference type="PANTHER" id="PTHR35089:SF1">
    <property type="entry name" value="CHAPERONE PROTEIN SKP"/>
    <property type="match status" value="1"/>
</dbReference>
<evidence type="ECO:0000256" key="3">
    <source>
        <dbReference type="SAM" id="SignalP"/>
    </source>
</evidence>
<dbReference type="EMBL" id="SHKO01000001">
    <property type="protein sequence ID" value="RZU00268.1"/>
    <property type="molecule type" value="Genomic_DNA"/>
</dbReference>
<accession>A0A4Q7VV49</accession>
<dbReference type="RefSeq" id="WP_207227026.1">
    <property type="nucleotide sequence ID" value="NZ_SHKO01000001.1"/>
</dbReference>
<feature type="chain" id="PRO_5020324547" evidence="3">
    <location>
        <begin position="35"/>
        <end position="205"/>
    </location>
</feature>
<dbReference type="InterPro" id="IPR024930">
    <property type="entry name" value="Skp_dom_sf"/>
</dbReference>
<feature type="signal peptide" evidence="3">
    <location>
        <begin position="1"/>
        <end position="34"/>
    </location>
</feature>
<evidence type="ECO:0000256" key="1">
    <source>
        <dbReference type="ARBA" id="ARBA00009091"/>
    </source>
</evidence>
<protein>
    <submittedName>
        <fullName evidence="4">Periplasmic chaperone for outer membrane proteins Skp</fullName>
    </submittedName>
</protein>
<sequence>MSFSLAHTKFNKRTINQLLVATVLGVSASSVAFAQTAGKAADKKPANASSASAATEGAPVSNIKIGFVNTEKILRDSAPAKDAQTKIEGEFKKRDAELQKLASTLRTKYESFDKNAPVMSDADRTKAQRELSDLDTDLQRKRREFQEDFNRRRNEAFSGIVEKANAAIKNIAEKQNYDLIVQDAVTVSPRIDITDTVIKVLDNGK</sequence>
<dbReference type="Proteomes" id="UP000293398">
    <property type="component" value="Unassembled WGS sequence"/>
</dbReference>
<dbReference type="SUPFAM" id="SSF111384">
    <property type="entry name" value="OmpH-like"/>
    <property type="match status" value="1"/>
</dbReference>
<dbReference type="Pfam" id="PF03938">
    <property type="entry name" value="OmpH"/>
    <property type="match status" value="1"/>
</dbReference>
<name>A0A4Q7VV49_9BURK</name>
<keyword evidence="5" id="KW-1185">Reference proteome</keyword>
<evidence type="ECO:0000256" key="2">
    <source>
        <dbReference type="ARBA" id="ARBA00022729"/>
    </source>
</evidence>
<dbReference type="PANTHER" id="PTHR35089">
    <property type="entry name" value="CHAPERONE PROTEIN SKP"/>
    <property type="match status" value="1"/>
</dbReference>
<comment type="caution">
    <text evidence="4">The sequence shown here is derived from an EMBL/GenBank/DDBJ whole genome shotgun (WGS) entry which is preliminary data.</text>
</comment>
<dbReference type="AlphaFoldDB" id="A0A4Q7VV49"/>
<dbReference type="SMART" id="SM00935">
    <property type="entry name" value="OmpH"/>
    <property type="match status" value="1"/>
</dbReference>
<gene>
    <name evidence="4" type="ORF">EV681_2076</name>
</gene>
<dbReference type="GO" id="GO:0050821">
    <property type="term" value="P:protein stabilization"/>
    <property type="evidence" value="ECO:0007669"/>
    <property type="project" value="TreeGrafter"/>
</dbReference>
<dbReference type="GO" id="GO:0051082">
    <property type="term" value="F:unfolded protein binding"/>
    <property type="evidence" value="ECO:0007669"/>
    <property type="project" value="InterPro"/>
</dbReference>